<dbReference type="EMBL" id="DUGH01000111">
    <property type="protein sequence ID" value="HIH16667.1"/>
    <property type="molecule type" value="Genomic_DNA"/>
</dbReference>
<dbReference type="InterPro" id="IPR029063">
    <property type="entry name" value="SAM-dependent_MTases_sf"/>
</dbReference>
<dbReference type="InterPro" id="IPR013216">
    <property type="entry name" value="Methyltransf_11"/>
</dbReference>
<evidence type="ECO:0000259" key="1">
    <source>
        <dbReference type="Pfam" id="PF08241"/>
    </source>
</evidence>
<keyword evidence="2" id="KW-0489">Methyltransferase</keyword>
<dbReference type="AlphaFoldDB" id="A0A7J4JL78"/>
<comment type="caution">
    <text evidence="2">The sequence shown here is derived from an EMBL/GenBank/DDBJ whole genome shotgun (WGS) entry which is preliminary data.</text>
</comment>
<evidence type="ECO:0000313" key="3">
    <source>
        <dbReference type="Proteomes" id="UP000564964"/>
    </source>
</evidence>
<protein>
    <submittedName>
        <fullName evidence="2">Class I SAM-dependent methyltransferase</fullName>
    </submittedName>
</protein>
<name>A0A7J4JL78_9ARCH</name>
<evidence type="ECO:0000313" key="2">
    <source>
        <dbReference type="EMBL" id="HIH16667.1"/>
    </source>
</evidence>
<dbReference type="GO" id="GO:0032259">
    <property type="term" value="P:methylation"/>
    <property type="evidence" value="ECO:0007669"/>
    <property type="project" value="UniProtKB-KW"/>
</dbReference>
<proteinExistence type="predicted"/>
<accession>A0A7J4JL78</accession>
<sequence length="286" mass="32804">MNRDEKLLQGFLDRNLPSLPQDFDEGIGIAFERLSFNRILWKTIANDVDNVLEAPADGLMGVSGASGVLFARNGANVTVASPSRKLLDYSARFWNKLGLKRKAKFDALQPPLTHLPYEDHSFDLVFNYCLFEHFHNAPDLLTEMARVSRKYVLVANQNAWNIGYFIHRFYHAANGQAWDHGYFEWMRPGGLLRAFKQAGLEIVDSGFFDTCPWFDTFDMHTRGKIKSLFGRQQARSWVWDALPAGNEALLARRHPMDQLLAFEAALPRALKYLLSHHFYVIGRKRP</sequence>
<dbReference type="GO" id="GO:0008757">
    <property type="term" value="F:S-adenosylmethionine-dependent methyltransferase activity"/>
    <property type="evidence" value="ECO:0007669"/>
    <property type="project" value="InterPro"/>
</dbReference>
<dbReference type="Gene3D" id="3.40.50.150">
    <property type="entry name" value="Vaccinia Virus protein VP39"/>
    <property type="match status" value="1"/>
</dbReference>
<keyword evidence="2" id="KW-0808">Transferase</keyword>
<feature type="domain" description="Methyltransferase type 11" evidence="1">
    <location>
        <begin position="64"/>
        <end position="150"/>
    </location>
</feature>
<dbReference type="Proteomes" id="UP000564964">
    <property type="component" value="Unassembled WGS sequence"/>
</dbReference>
<dbReference type="Pfam" id="PF08241">
    <property type="entry name" value="Methyltransf_11"/>
    <property type="match status" value="1"/>
</dbReference>
<dbReference type="SUPFAM" id="SSF53335">
    <property type="entry name" value="S-adenosyl-L-methionine-dependent methyltransferases"/>
    <property type="match status" value="1"/>
</dbReference>
<organism evidence="2 3">
    <name type="scientific">Candidatus Iainarchaeum sp</name>
    <dbReference type="NCBI Taxonomy" id="3101447"/>
    <lineage>
        <taxon>Archaea</taxon>
        <taxon>Candidatus Iainarchaeota</taxon>
        <taxon>Candidatus Iainarchaeia</taxon>
        <taxon>Candidatus Iainarchaeales</taxon>
        <taxon>Candidatus Iainarchaeaceae</taxon>
        <taxon>Candidatus Iainarchaeum</taxon>
    </lineage>
</organism>
<reference evidence="3" key="1">
    <citation type="journal article" date="2020" name="bioRxiv">
        <title>A rank-normalized archaeal taxonomy based on genome phylogeny resolves widespread incomplete and uneven classifications.</title>
        <authorList>
            <person name="Rinke C."/>
            <person name="Chuvochina M."/>
            <person name="Mussig A.J."/>
            <person name="Chaumeil P.-A."/>
            <person name="Waite D.W."/>
            <person name="Whitman W.B."/>
            <person name="Parks D.H."/>
            <person name="Hugenholtz P."/>
        </authorList>
    </citation>
    <scope>NUCLEOTIDE SEQUENCE [LARGE SCALE GENOMIC DNA]</scope>
</reference>
<gene>
    <name evidence="2" type="ORF">HA252_04650</name>
</gene>